<reference evidence="2" key="1">
    <citation type="submission" date="2009-12" db="EMBL/GenBank/DDBJ databases">
        <authorList>
            <person name="Kielak A."/>
            <person name="van Veen J.A."/>
            <person name="Kowalchuk G.A."/>
        </authorList>
    </citation>
    <scope>NUCLEOTIDE SEQUENCE</scope>
</reference>
<keyword evidence="1" id="KW-0472">Membrane</keyword>
<sequence>MPAVFLLVVALVWLLGGAVGLLYAGLLLLATVPGLPIGFRLFGFRHPAAWLTGIITGYALSSLVIWFATVVRPWSALMIIGGWAAVTAVSWALARSGSSKPRWGAAPSWTGRDRLALALVLLLVPAIIGPPFARINAIDSQGNERIHAYFTADFVWHMAVVAELQKSELPPRDPFLASQPLHYYWTYFVVPSAAARMVGASPQLVLEINAIGASLVLVTAIFLAAWAAWPANPITVAAATVFTVIASSAEGLAAIVYVLRAGGSIAGVRDLNVDALSRGLGGLRIDDLPRAMWYTPQHALSYAAGLAALPLATWGGSRAPAILVVGMLLAVAVMVNPFVGAVFCVIYAAAVLLEAKAAGDLRRVLKHALAVVPVAMGLVWVWANEMIAGAGGALRFGFVPPASNAPIASFVLSFGPLLVLLAVGLWPQRQPAWSAILPATLGIALSTVLMHLLVLDVDLFWVGFRTGHLILVLAPVLVARGLLVLHDRWRALAVAVPLALFLTGVPTTVIDAFNAQDIANTHMGPGFHWTVTFTAAQREALAWIRDHTPRTAIVQAEPVVRGRETWSLIPSYAERRMAGGLPISLMHVRGYDATSAQVQEIYRSDDAAAAWAVARSLHIDFLYIDQVERGAYPATEKFLNHPAYFTPAFRNQDVAVVAINPPAPGGGVQPDK</sequence>
<feature type="transmembrane region" description="Helical" evidence="1">
    <location>
        <begin position="403"/>
        <end position="426"/>
    </location>
</feature>
<feature type="transmembrane region" description="Helical" evidence="1">
    <location>
        <begin position="433"/>
        <end position="453"/>
    </location>
</feature>
<evidence type="ECO:0008006" key="3">
    <source>
        <dbReference type="Google" id="ProtNLM"/>
    </source>
</evidence>
<feature type="transmembrane region" description="Helical" evidence="1">
    <location>
        <begin position="115"/>
        <end position="133"/>
    </location>
</feature>
<feature type="transmembrane region" description="Helical" evidence="1">
    <location>
        <begin position="74"/>
        <end position="94"/>
    </location>
</feature>
<evidence type="ECO:0000256" key="1">
    <source>
        <dbReference type="SAM" id="Phobius"/>
    </source>
</evidence>
<feature type="transmembrane region" description="Helical" evidence="1">
    <location>
        <begin position="299"/>
        <end position="316"/>
    </location>
</feature>
<feature type="transmembrane region" description="Helical" evidence="1">
    <location>
        <begin position="491"/>
        <end position="513"/>
    </location>
</feature>
<feature type="transmembrane region" description="Helical" evidence="1">
    <location>
        <begin position="459"/>
        <end position="479"/>
    </location>
</feature>
<feature type="transmembrane region" description="Helical" evidence="1">
    <location>
        <begin position="6"/>
        <end position="29"/>
    </location>
</feature>
<feature type="transmembrane region" description="Helical" evidence="1">
    <location>
        <begin position="49"/>
        <end position="68"/>
    </location>
</feature>
<dbReference type="AlphaFoldDB" id="E3T719"/>
<organism evidence="2">
    <name type="scientific">uncultured bacterium 126</name>
    <dbReference type="NCBI Taxonomy" id="698379"/>
    <lineage>
        <taxon>Bacteria</taxon>
        <taxon>environmental samples</taxon>
    </lineage>
</organism>
<keyword evidence="1" id="KW-1133">Transmembrane helix</keyword>
<reference evidence="2" key="2">
    <citation type="journal article" date="2010" name="Appl. Environ. Microbiol.">
        <title>Comparative analysis of acidobacterial genomic fragments from terrestrial and aquatic metagenomic libraries, with emphasis on acidobacteria subdivision 6.</title>
        <authorList>
            <person name="Kielak A.M."/>
            <person name="van Veen J.A."/>
            <person name="Kowalchuk G.A."/>
        </authorList>
    </citation>
    <scope>NUCLEOTIDE SEQUENCE</scope>
</reference>
<keyword evidence="1" id="KW-0812">Transmembrane</keyword>
<feature type="transmembrane region" description="Helical" evidence="1">
    <location>
        <begin position="322"/>
        <end position="352"/>
    </location>
</feature>
<feature type="transmembrane region" description="Helical" evidence="1">
    <location>
        <begin position="235"/>
        <end position="259"/>
    </location>
</feature>
<proteinExistence type="predicted"/>
<dbReference type="EMBL" id="GU260712">
    <property type="protein sequence ID" value="ADC36113.1"/>
    <property type="molecule type" value="Genomic_DNA"/>
</dbReference>
<feature type="transmembrane region" description="Helical" evidence="1">
    <location>
        <begin position="210"/>
        <end position="229"/>
    </location>
</feature>
<accession>E3T719</accession>
<name>E3T719_9BACT</name>
<protein>
    <recommendedName>
        <fullName evidence="3">Transmembrane protein</fullName>
    </recommendedName>
</protein>
<evidence type="ECO:0000313" key="2">
    <source>
        <dbReference type="EMBL" id="ADC36113.1"/>
    </source>
</evidence>
<feature type="transmembrane region" description="Helical" evidence="1">
    <location>
        <begin position="364"/>
        <end position="383"/>
    </location>
</feature>